<keyword evidence="2" id="KW-1185">Reference proteome</keyword>
<keyword evidence="1" id="KW-0489">Methyltransferase</keyword>
<dbReference type="GO" id="GO:0032259">
    <property type="term" value="P:methylation"/>
    <property type="evidence" value="ECO:0007669"/>
    <property type="project" value="UniProtKB-KW"/>
</dbReference>
<keyword evidence="1" id="KW-0808">Transferase</keyword>
<evidence type="ECO:0000313" key="2">
    <source>
        <dbReference type="Proteomes" id="UP001166191"/>
    </source>
</evidence>
<organism evidence="1 2">
    <name type="scientific">Paracoccus marinaquae</name>
    <dbReference type="NCBI Taxonomy" id="2841926"/>
    <lineage>
        <taxon>Bacteria</taxon>
        <taxon>Pseudomonadati</taxon>
        <taxon>Pseudomonadota</taxon>
        <taxon>Alphaproteobacteria</taxon>
        <taxon>Rhodobacterales</taxon>
        <taxon>Paracoccaceae</taxon>
        <taxon>Paracoccus</taxon>
    </lineage>
</organism>
<gene>
    <name evidence="1" type="ORF">KNW02_07620</name>
</gene>
<protein>
    <submittedName>
        <fullName evidence="1">Class I SAM-dependent methyltransferase</fullName>
    </submittedName>
</protein>
<dbReference type="GO" id="GO:0008168">
    <property type="term" value="F:methyltransferase activity"/>
    <property type="evidence" value="ECO:0007669"/>
    <property type="project" value="UniProtKB-KW"/>
</dbReference>
<reference evidence="1" key="1">
    <citation type="submission" date="2021-06" db="EMBL/GenBank/DDBJ databases">
        <title>Paracoccus bacterium XHP0099 sp. nov., isolated from the surface waters of the Yellow Sea.</title>
        <authorList>
            <person name="Xue H."/>
            <person name="Zhang D."/>
        </authorList>
    </citation>
    <scope>NUCLEOTIDE SEQUENCE</scope>
    <source>
        <strain evidence="1">XHP0099</strain>
    </source>
</reference>
<accession>A0ABS6AHB6</accession>
<dbReference type="RefSeq" id="WP_216032662.1">
    <property type="nucleotide sequence ID" value="NZ_JAHKNG010000009.1"/>
</dbReference>
<sequence>MRHNDHNDKSHCLIAPLLPSLGAAPLGLRARLEDLSDDVACLGRLDIPPLLRFHRVMECIHVIAATILQAEQAGLRQQEIATALGTARTTLGLSGLLSRMQKWSLGDPGDVETIEALIAAPEDSSFQDVASCATHVFRASPLAQQFRNRLAFQTRCILRFADHGQRILSLSAGGALDVVDAVALGSIRSSITFNDPASDALMLIENRLGTFGIIHELVRSDALTYAETLPSNRFDLITTGRLLDTTDSRRSQELIRQLWSALVPGGLLIFSSIARPNPYRVILSILGDWQLIERDTMDVRRLIAKTAPPATKPVVVADTSGLAHLVELRKPRHQG</sequence>
<proteinExistence type="predicted"/>
<dbReference type="Proteomes" id="UP001166191">
    <property type="component" value="Unassembled WGS sequence"/>
</dbReference>
<name>A0ABS6AHB6_9RHOB</name>
<comment type="caution">
    <text evidence="1">The sequence shown here is derived from an EMBL/GenBank/DDBJ whole genome shotgun (WGS) entry which is preliminary data.</text>
</comment>
<evidence type="ECO:0000313" key="1">
    <source>
        <dbReference type="EMBL" id="MBU3029984.1"/>
    </source>
</evidence>
<dbReference type="EMBL" id="JAHKNG010000009">
    <property type="protein sequence ID" value="MBU3029984.1"/>
    <property type="molecule type" value="Genomic_DNA"/>
</dbReference>